<feature type="domain" description="NAD-specific glutamate dehydrogenase C-terminal" evidence="3">
    <location>
        <begin position="873"/>
        <end position="1209"/>
    </location>
</feature>
<dbReference type="InterPro" id="IPR049056">
    <property type="entry name" value="NAD_Glu_DH_HM3"/>
</dbReference>
<feature type="region of interest" description="Disordered" evidence="1">
    <location>
        <begin position="405"/>
        <end position="427"/>
    </location>
</feature>
<dbReference type="PANTHER" id="PTHR43403">
    <property type="entry name" value="NAD-SPECIFIC GLUTAMATE DEHYDROGENASE"/>
    <property type="match status" value="1"/>
</dbReference>
<proteinExistence type="predicted"/>
<dbReference type="SUPFAM" id="SSF51735">
    <property type="entry name" value="NAD(P)-binding Rossmann-fold domains"/>
    <property type="match status" value="1"/>
</dbReference>
<feature type="region of interest" description="Disordered" evidence="1">
    <location>
        <begin position="222"/>
        <end position="257"/>
    </location>
</feature>
<dbReference type="InterPro" id="IPR046346">
    <property type="entry name" value="Aminoacid_DH-like_N_sf"/>
</dbReference>
<dbReference type="GO" id="GO:0006538">
    <property type="term" value="P:L-glutamate catabolic process"/>
    <property type="evidence" value="ECO:0007669"/>
    <property type="project" value="InterPro"/>
</dbReference>
<dbReference type="EMBL" id="MOMC01000027">
    <property type="protein sequence ID" value="ONH30336.1"/>
    <property type="molecule type" value="Genomic_DNA"/>
</dbReference>
<accession>A0A1V2ICZ9</accession>
<feature type="domain" description="NAD-glutamate dehydrogenase catalytic" evidence="2">
    <location>
        <begin position="435"/>
        <end position="640"/>
    </location>
</feature>
<sequence length="1273" mass="132617">MSTGGGVATERAGASGREAGTGNGEAALVAGPPGGPAAVSAPEVTFSDGVGGTTRCALTWPVATGRPPLAAVVDVFTRLGVEVVDHDRPPAGAFGSRAPERDEYLLRLPEAPDPASAGPAPTGPASAGVAPVGAPAAREVFGQLFVAVWTGQAELDEFTRLALTAGVPWREVDVIRAAWRFLHQTGVSLSHGYAARTVLANPAFAHGLLDFFRARFDPDYAGPDHAGPDHAGPDHAGPNRAGPNHSDPDCPGADHRAAGAAAASARLEALLAAVASLDQDRILRGLRDVLAAVIRTNHYQRDAAGRPKPALALKIASSRLGLLPAPRPWVEVFVTSPTVEGVHMRGGRVARGGLRFSDRPEDYRTEVHGLYRAQVTKNVVIVPDGAKGAFVLHEPTLPAMNFPSTRPGVPADLPPGPGQDRPDATRSGRAWQIGGEVGAAYRTFVSALLDVTDNLVGGKPVGPERTVCYDEPDTYLVVAADKGTATFSDLANEIAAEYGYWLGDAFASGGSAGYDHKAMGITARGAWESARQHLRELGVDADRDPFTAVGIGDMSGDVFGNGVLRSRSMRLVAAFDHRHIFIDPDPDPAASFAERQRLYDLPSSSWADYDPKVLSPGGGVFRRDARRVELSARAREILGLPPAPAPTGADGASGAEGGGPPVAVAVGDGGGGVDSDSGGGGMSPVELIQALLRAPVDLLYNGGIGTYVKASTEDHGDAADHANDAVRVDADELRARVVVEGGNLGLTQAGRVELAHLGGKINTDFLDNSAGVDTSDREVNLKILLAGAVDDGELTLAGRDELLRSLTDDVAASVLDDSAQQAVAVSLAATYAPVFLDRHIRLLRNLEARSGLVRSLEHLPSESRLEELRTARTGLTRPELALLQAKAKTLVRQELLDSPLPDAKALDLIAQRYFPPAVRERFADRISEHPLVREIIATRLANELVNRMGPGFVFRLEEQVGVTTADAARAYAAAAALFGLDGLWAALDRRGDAMPAADELAGRRAAREFHELAAEWLLRHARGPAGTTTVTGRLRGPATDLAASFGVGAGAGASGRGGVGGGTAVDADLTARIAGLGALGTALDLLVTAPRPAPAAIEDAAAVHEVLGGWLGLAGLHARLADAAADSHWTLAAKAALRARLTELWATLDWLVLAAARADAPTSPGIAEPTSTGWDAEAYLAGGARALTARWLVRRADAVGPFTAVLAELAGEPPSGEPRPRAARRSGFRPTDVRVGTGPVDVAAATVAIRELRLLVERVQFTDDGLGPRLRDG</sequence>
<feature type="region of interest" description="Disordered" evidence="1">
    <location>
        <begin position="639"/>
        <end position="679"/>
    </location>
</feature>
<dbReference type="GO" id="GO:0004069">
    <property type="term" value="F:L-aspartate:2-oxoglutarate aminotransferase activity"/>
    <property type="evidence" value="ECO:0007669"/>
    <property type="project" value="InterPro"/>
</dbReference>
<dbReference type="InterPro" id="IPR028971">
    <property type="entry name" value="NAD-GDH_cat"/>
</dbReference>
<feature type="domain" description="NAD-glutamate dehydrogenase catalytic" evidence="2">
    <location>
        <begin position="682"/>
        <end position="827"/>
    </location>
</feature>
<dbReference type="InterPro" id="IPR036291">
    <property type="entry name" value="NAD(P)-bd_dom_sf"/>
</dbReference>
<feature type="compositionally biased region" description="Gly residues" evidence="1">
    <location>
        <begin position="667"/>
        <end position="679"/>
    </location>
</feature>
<comment type="caution">
    <text evidence="4">The sequence shown here is derived from an EMBL/GenBank/DDBJ whole genome shotgun (WGS) entry which is preliminary data.</text>
</comment>
<evidence type="ECO:0000313" key="5">
    <source>
        <dbReference type="Proteomes" id="UP000188929"/>
    </source>
</evidence>
<dbReference type="AlphaFoldDB" id="A0A1V2ICZ9"/>
<organism evidence="4 5">
    <name type="scientific">Pseudofrankia asymbiotica</name>
    <dbReference type="NCBI Taxonomy" id="1834516"/>
    <lineage>
        <taxon>Bacteria</taxon>
        <taxon>Bacillati</taxon>
        <taxon>Actinomycetota</taxon>
        <taxon>Actinomycetes</taxon>
        <taxon>Frankiales</taxon>
        <taxon>Frankiaceae</taxon>
        <taxon>Pseudofrankia</taxon>
    </lineage>
</organism>
<protein>
    <submittedName>
        <fullName evidence="4">NAD-glutamate dehydrogenase</fullName>
    </submittedName>
</protein>
<evidence type="ECO:0000313" key="4">
    <source>
        <dbReference type="EMBL" id="ONH30336.1"/>
    </source>
</evidence>
<evidence type="ECO:0000259" key="2">
    <source>
        <dbReference type="Pfam" id="PF05088"/>
    </source>
</evidence>
<dbReference type="InterPro" id="IPR048381">
    <property type="entry name" value="GDH_C"/>
</dbReference>
<feature type="domain" description="NAD-glutamate dehydrogenase catalytic" evidence="2">
    <location>
        <begin position="267"/>
        <end position="395"/>
    </location>
</feature>
<evidence type="ECO:0000256" key="1">
    <source>
        <dbReference type="SAM" id="MobiDB-lite"/>
    </source>
</evidence>
<dbReference type="InterPro" id="IPR007780">
    <property type="entry name" value="NAD_Glu_DH_bac"/>
</dbReference>
<dbReference type="SUPFAM" id="SSF53223">
    <property type="entry name" value="Aminoacid dehydrogenase-like, N-terminal domain"/>
    <property type="match status" value="1"/>
</dbReference>
<dbReference type="STRING" id="1834516.BL253_14460"/>
<feature type="compositionally biased region" description="Basic and acidic residues" evidence="1">
    <location>
        <begin position="246"/>
        <end position="257"/>
    </location>
</feature>
<reference evidence="5" key="1">
    <citation type="submission" date="2016-10" db="EMBL/GenBank/DDBJ databases">
        <title>Frankia sp. NRRL B-16386 Genome sequencing.</title>
        <authorList>
            <person name="Ghodhbane-Gtari F."/>
            <person name="Swanson E."/>
            <person name="Gueddou A."/>
            <person name="Hezbri K."/>
            <person name="Ktari K."/>
            <person name="Nouioui I."/>
            <person name="Morris K."/>
            <person name="Simpson S."/>
            <person name="Abebe-Akele F."/>
            <person name="Thomas K."/>
            <person name="Gtari M."/>
            <person name="Tisa L.S."/>
        </authorList>
    </citation>
    <scope>NUCLEOTIDE SEQUENCE [LARGE SCALE GENOMIC DNA]</scope>
    <source>
        <strain evidence="5">NRRL B-16386</strain>
    </source>
</reference>
<feature type="region of interest" description="Disordered" evidence="1">
    <location>
        <begin position="1210"/>
        <end position="1232"/>
    </location>
</feature>
<dbReference type="Pfam" id="PF05088">
    <property type="entry name" value="Bac_GDH_CD"/>
    <property type="match status" value="3"/>
</dbReference>
<keyword evidence="5" id="KW-1185">Reference proteome</keyword>
<dbReference type="Pfam" id="PF21074">
    <property type="entry name" value="GDH_C"/>
    <property type="match status" value="1"/>
</dbReference>
<name>A0A1V2ICZ9_9ACTN</name>
<dbReference type="GO" id="GO:0004352">
    <property type="term" value="F:glutamate dehydrogenase (NAD+) activity"/>
    <property type="evidence" value="ECO:0007669"/>
    <property type="project" value="InterPro"/>
</dbReference>
<evidence type="ECO:0000259" key="3">
    <source>
        <dbReference type="Pfam" id="PF21074"/>
    </source>
</evidence>
<gene>
    <name evidence="4" type="ORF">BL253_14460</name>
</gene>
<dbReference type="PANTHER" id="PTHR43403:SF1">
    <property type="entry name" value="NAD-SPECIFIC GLUTAMATE DEHYDROGENASE"/>
    <property type="match status" value="1"/>
</dbReference>
<feature type="region of interest" description="Disordered" evidence="1">
    <location>
        <begin position="1"/>
        <end position="25"/>
    </location>
</feature>
<dbReference type="Pfam" id="PF21078">
    <property type="entry name" value="GDH_HM3"/>
    <property type="match status" value="1"/>
</dbReference>
<dbReference type="Proteomes" id="UP000188929">
    <property type="component" value="Unassembled WGS sequence"/>
</dbReference>
<dbReference type="Gene3D" id="3.40.50.720">
    <property type="entry name" value="NAD(P)-binding Rossmann-like Domain"/>
    <property type="match status" value="1"/>
</dbReference>